<sequence length="316" mass="36754">MKALWHDLRDHLRTDFRVDLYVATALWATLLLSVNFYFDLEDAYIDSFQGKPIWSVLYFLLYATAYYVSVWLWTYFHQRLDIWRNRAFWLRSLVALICYSIYAGFYAHNTWSLELFDGQIYLFAYHCLHNLQSILTIVLPLFLFYKFVEPYLSQSRPGNFYGMAPKRKGLVLYALLLALMIPLITWASFQPDFLQSYPTYRDTNANEFFNVPEWVTALIYELCYGWDFVPTELLFRGFLVIGMSRILGPGAVLPMVVWYCSIHFGRPLGEAISSLFGGYLLGVLALSTRSIWGGLLIHIGIAWGMEIAAFLQNASR</sequence>
<keyword evidence="1" id="KW-1133">Transmembrane helix</keyword>
<dbReference type="AlphaFoldDB" id="A0A1I1WVF1"/>
<feature type="transmembrane region" description="Helical" evidence="1">
    <location>
        <begin position="267"/>
        <end position="285"/>
    </location>
</feature>
<feature type="transmembrane region" description="Helical" evidence="1">
    <location>
        <begin position="88"/>
        <end position="108"/>
    </location>
</feature>
<feature type="domain" description="CAAX prenyl protease 2/Lysostaphin resistance protein A-like" evidence="2">
    <location>
        <begin position="232"/>
        <end position="301"/>
    </location>
</feature>
<evidence type="ECO:0000313" key="3">
    <source>
        <dbReference type="EMBL" id="SFD99029.1"/>
    </source>
</evidence>
<feature type="transmembrane region" description="Helical" evidence="1">
    <location>
        <begin position="120"/>
        <end position="148"/>
    </location>
</feature>
<dbReference type="OrthoDB" id="5525190at2"/>
<feature type="transmembrane region" description="Helical" evidence="1">
    <location>
        <begin position="169"/>
        <end position="189"/>
    </location>
</feature>
<organism evidence="3 4">
    <name type="scientific">Spirosoma endophyticum</name>
    <dbReference type="NCBI Taxonomy" id="662367"/>
    <lineage>
        <taxon>Bacteria</taxon>
        <taxon>Pseudomonadati</taxon>
        <taxon>Bacteroidota</taxon>
        <taxon>Cytophagia</taxon>
        <taxon>Cytophagales</taxon>
        <taxon>Cytophagaceae</taxon>
        <taxon>Spirosoma</taxon>
    </lineage>
</organism>
<protein>
    <recommendedName>
        <fullName evidence="2">CAAX prenyl protease 2/Lysostaphin resistance protein A-like domain-containing protein</fullName>
    </recommendedName>
</protein>
<dbReference type="EMBL" id="FOLQ01000009">
    <property type="protein sequence ID" value="SFD99029.1"/>
    <property type="molecule type" value="Genomic_DNA"/>
</dbReference>
<name>A0A1I1WVF1_9BACT</name>
<dbReference type="Proteomes" id="UP000198598">
    <property type="component" value="Unassembled WGS sequence"/>
</dbReference>
<keyword evidence="1" id="KW-0472">Membrane</keyword>
<dbReference type="InterPro" id="IPR003675">
    <property type="entry name" value="Rce1/LyrA-like_dom"/>
</dbReference>
<dbReference type="GO" id="GO:0004175">
    <property type="term" value="F:endopeptidase activity"/>
    <property type="evidence" value="ECO:0007669"/>
    <property type="project" value="UniProtKB-ARBA"/>
</dbReference>
<feature type="transmembrane region" description="Helical" evidence="1">
    <location>
        <begin position="291"/>
        <end position="311"/>
    </location>
</feature>
<evidence type="ECO:0000259" key="2">
    <source>
        <dbReference type="Pfam" id="PF02517"/>
    </source>
</evidence>
<dbReference type="Pfam" id="PF02517">
    <property type="entry name" value="Rce1-like"/>
    <property type="match status" value="1"/>
</dbReference>
<dbReference type="STRING" id="662367.SAMN05216167_10984"/>
<reference evidence="3 4" key="1">
    <citation type="submission" date="2016-10" db="EMBL/GenBank/DDBJ databases">
        <authorList>
            <person name="de Groot N.N."/>
        </authorList>
    </citation>
    <scope>NUCLEOTIDE SEQUENCE [LARGE SCALE GENOMIC DNA]</scope>
    <source>
        <strain evidence="3 4">DSM 26130</strain>
    </source>
</reference>
<keyword evidence="1" id="KW-0812">Transmembrane</keyword>
<evidence type="ECO:0000256" key="1">
    <source>
        <dbReference type="SAM" id="Phobius"/>
    </source>
</evidence>
<proteinExistence type="predicted"/>
<dbReference type="GO" id="GO:0080120">
    <property type="term" value="P:CAAX-box protein maturation"/>
    <property type="evidence" value="ECO:0007669"/>
    <property type="project" value="UniProtKB-ARBA"/>
</dbReference>
<accession>A0A1I1WVF1</accession>
<evidence type="ECO:0000313" key="4">
    <source>
        <dbReference type="Proteomes" id="UP000198598"/>
    </source>
</evidence>
<feature type="transmembrane region" description="Helical" evidence="1">
    <location>
        <begin position="20"/>
        <end position="38"/>
    </location>
</feature>
<feature type="transmembrane region" description="Helical" evidence="1">
    <location>
        <begin position="234"/>
        <end position="260"/>
    </location>
</feature>
<feature type="transmembrane region" description="Helical" evidence="1">
    <location>
        <begin position="53"/>
        <end position="76"/>
    </location>
</feature>
<gene>
    <name evidence="3" type="ORF">SAMN05216167_10984</name>
</gene>
<keyword evidence="4" id="KW-1185">Reference proteome</keyword>
<dbReference type="RefSeq" id="WP_093829926.1">
    <property type="nucleotide sequence ID" value="NZ_FOLQ01000009.1"/>
</dbReference>